<reference evidence="7" key="1">
    <citation type="submission" date="2021-01" db="EMBL/GenBank/DDBJ databases">
        <authorList>
            <person name="Corre E."/>
            <person name="Pelletier E."/>
            <person name="Niang G."/>
            <person name="Scheremetjew M."/>
            <person name="Finn R."/>
            <person name="Kale V."/>
            <person name="Holt S."/>
            <person name="Cochrane G."/>
            <person name="Meng A."/>
            <person name="Brown T."/>
            <person name="Cohen L."/>
        </authorList>
    </citation>
    <scope>NUCLEOTIDE SEQUENCE</scope>
    <source>
        <strain evidence="7">OF101</strain>
    </source>
</reference>
<dbReference type="InterPro" id="IPR011992">
    <property type="entry name" value="EF-hand-dom_pair"/>
</dbReference>
<dbReference type="EMBL" id="HBGE01110003">
    <property type="protein sequence ID" value="CAD9188800.1"/>
    <property type="molecule type" value="Transcribed_RNA"/>
</dbReference>
<comment type="similarity">
    <text evidence="2">Belongs to the TPPP family.</text>
</comment>
<dbReference type="Pfam" id="PF13499">
    <property type="entry name" value="EF-hand_7"/>
    <property type="match status" value="1"/>
</dbReference>
<keyword evidence="3" id="KW-0677">Repeat</keyword>
<evidence type="ECO:0000256" key="1">
    <source>
        <dbReference type="ARBA" id="ARBA00005253"/>
    </source>
</evidence>
<sequence length="420" mass="45475">MADGGARAHKVAKIKEAFRKYDKDGDGTITKQELCVVLRSLGSFKDAEINAVFSVIDANRDGRVQFNEFVDWVSGTDTGGYRARAALAPSSGDDIELSFAMFCEASLADMDCRAFSKMCKDVGFVDKGLTLVETDLIFSKVLAKGKRRIIFSQFQAALQLVAERKGWALAKVHQCIIDATRPTFHGTHPDSVRFHDDKSTYTGVRRATEGLAPVLQGRKSEPAALPSAVQTSKPYSRGAQRNTIAATHPGSELEPDSARSTSVGTTHILPPVTLCGSHTYKEVFRAFCGNQADLDAKGFAKLCRDCRLLDERFVAADADLLFSKVLERGQRRMHVSQFEEALYAIAERRGVEYSRILEAVASSGGPTMRATVAETPRLLCAERPGGATGATSPRRTSSSSGKVSQVPHIPQLAAAGPKLS</sequence>
<evidence type="ECO:0000313" key="7">
    <source>
        <dbReference type="EMBL" id="CAD9188800.1"/>
    </source>
</evidence>
<gene>
    <name evidence="7" type="ORF">ACAT0790_LOCUS65574</name>
</gene>
<evidence type="ECO:0000259" key="6">
    <source>
        <dbReference type="PROSITE" id="PS50222"/>
    </source>
</evidence>
<dbReference type="GO" id="GO:0046785">
    <property type="term" value="P:microtubule polymerization"/>
    <property type="evidence" value="ECO:0007669"/>
    <property type="project" value="InterPro"/>
</dbReference>
<dbReference type="InterPro" id="IPR018247">
    <property type="entry name" value="EF_Hand_1_Ca_BS"/>
</dbReference>
<dbReference type="AlphaFoldDB" id="A0A7S1WUU7"/>
<dbReference type="CDD" id="cd00051">
    <property type="entry name" value="EFh"/>
    <property type="match status" value="1"/>
</dbReference>
<dbReference type="FunFam" id="1.10.238.10:FF:000178">
    <property type="entry name" value="Calmodulin-2 A"/>
    <property type="match status" value="1"/>
</dbReference>
<evidence type="ECO:0000256" key="3">
    <source>
        <dbReference type="ARBA" id="ARBA00022737"/>
    </source>
</evidence>
<dbReference type="InterPro" id="IPR008907">
    <property type="entry name" value="TPP/p25"/>
</dbReference>
<feature type="domain" description="EF-hand" evidence="6">
    <location>
        <begin position="46"/>
        <end position="79"/>
    </location>
</feature>
<dbReference type="InterPro" id="IPR002048">
    <property type="entry name" value="EF_hand_dom"/>
</dbReference>
<dbReference type="GO" id="GO:0005509">
    <property type="term" value="F:calcium ion binding"/>
    <property type="evidence" value="ECO:0007669"/>
    <property type="project" value="InterPro"/>
</dbReference>
<dbReference type="PROSITE" id="PS50222">
    <property type="entry name" value="EF_HAND_2"/>
    <property type="match status" value="2"/>
</dbReference>
<organism evidence="7">
    <name type="scientific">Alexandrium catenella</name>
    <name type="common">Red tide dinoflagellate</name>
    <name type="synonym">Gonyaulax catenella</name>
    <dbReference type="NCBI Taxonomy" id="2925"/>
    <lineage>
        <taxon>Eukaryota</taxon>
        <taxon>Sar</taxon>
        <taxon>Alveolata</taxon>
        <taxon>Dinophyceae</taxon>
        <taxon>Gonyaulacales</taxon>
        <taxon>Pyrocystaceae</taxon>
        <taxon>Alexandrium</taxon>
    </lineage>
</organism>
<dbReference type="SUPFAM" id="SSF47473">
    <property type="entry name" value="EF-hand"/>
    <property type="match status" value="3"/>
</dbReference>
<dbReference type="GO" id="GO:0005874">
    <property type="term" value="C:microtubule"/>
    <property type="evidence" value="ECO:0007669"/>
    <property type="project" value="TreeGrafter"/>
</dbReference>
<name>A0A7S1WUU7_ALECA</name>
<feature type="region of interest" description="Disordered" evidence="5">
    <location>
        <begin position="218"/>
        <end position="239"/>
    </location>
</feature>
<comment type="similarity">
    <text evidence="1">Belongs to the centrin family.</text>
</comment>
<feature type="region of interest" description="Disordered" evidence="5">
    <location>
        <begin position="381"/>
        <end position="420"/>
    </location>
</feature>
<dbReference type="Gene3D" id="1.10.238.10">
    <property type="entry name" value="EF-hand"/>
    <property type="match status" value="3"/>
</dbReference>
<dbReference type="GO" id="GO:0001578">
    <property type="term" value="P:microtubule bundle formation"/>
    <property type="evidence" value="ECO:0007669"/>
    <property type="project" value="TreeGrafter"/>
</dbReference>
<dbReference type="PANTHER" id="PTHR12932:SF9">
    <property type="entry name" value="TUBULIN POLYMERIZATION-PROMOTING PROTEIN HOMOLOG"/>
    <property type="match status" value="1"/>
</dbReference>
<dbReference type="PROSITE" id="PS00018">
    <property type="entry name" value="EF_HAND_1"/>
    <property type="match status" value="2"/>
</dbReference>
<keyword evidence="4" id="KW-0106">Calcium</keyword>
<dbReference type="PANTHER" id="PTHR12932">
    <property type="entry name" value="P25 ALPHA-RELATED"/>
    <property type="match status" value="1"/>
</dbReference>
<evidence type="ECO:0000256" key="4">
    <source>
        <dbReference type="ARBA" id="ARBA00022837"/>
    </source>
</evidence>
<dbReference type="SMART" id="SM00054">
    <property type="entry name" value="EFh"/>
    <property type="match status" value="2"/>
</dbReference>
<dbReference type="Pfam" id="PF05517">
    <property type="entry name" value="p25-alpha"/>
    <property type="match status" value="2"/>
</dbReference>
<evidence type="ECO:0000256" key="2">
    <source>
        <dbReference type="ARBA" id="ARBA00010994"/>
    </source>
</evidence>
<dbReference type="GO" id="GO:0032273">
    <property type="term" value="P:positive regulation of protein polymerization"/>
    <property type="evidence" value="ECO:0007669"/>
    <property type="project" value="TreeGrafter"/>
</dbReference>
<evidence type="ECO:0000256" key="5">
    <source>
        <dbReference type="SAM" id="MobiDB-lite"/>
    </source>
</evidence>
<proteinExistence type="inferred from homology"/>
<accession>A0A7S1WUU7</accession>
<feature type="domain" description="EF-hand" evidence="6">
    <location>
        <begin position="9"/>
        <end position="44"/>
    </location>
</feature>
<feature type="compositionally biased region" description="Polar residues" evidence="5">
    <location>
        <begin position="389"/>
        <end position="403"/>
    </location>
</feature>
<protein>
    <recommendedName>
        <fullName evidence="6">EF-hand domain-containing protein</fullName>
    </recommendedName>
</protein>
<feature type="compositionally biased region" description="Polar residues" evidence="5">
    <location>
        <begin position="228"/>
        <end position="239"/>
    </location>
</feature>
<dbReference type="GO" id="GO:0015631">
    <property type="term" value="F:tubulin binding"/>
    <property type="evidence" value="ECO:0007669"/>
    <property type="project" value="InterPro"/>
</dbReference>